<sequence length="101" mass="11399">MGFEVMEEFRPLTPIRLVPVLHPALKSKEDDLEECLTPKSPAAHMILQQPWVCPPAPKKLRQPRRTLRSPSQAFFKVPDDLASVFRVISTITAPAKKIRAS</sequence>
<organism evidence="1 2">
    <name type="scientific">Rubus argutus</name>
    <name type="common">Southern blackberry</name>
    <dbReference type="NCBI Taxonomy" id="59490"/>
    <lineage>
        <taxon>Eukaryota</taxon>
        <taxon>Viridiplantae</taxon>
        <taxon>Streptophyta</taxon>
        <taxon>Embryophyta</taxon>
        <taxon>Tracheophyta</taxon>
        <taxon>Spermatophyta</taxon>
        <taxon>Magnoliopsida</taxon>
        <taxon>eudicotyledons</taxon>
        <taxon>Gunneridae</taxon>
        <taxon>Pentapetalae</taxon>
        <taxon>rosids</taxon>
        <taxon>fabids</taxon>
        <taxon>Rosales</taxon>
        <taxon>Rosaceae</taxon>
        <taxon>Rosoideae</taxon>
        <taxon>Rosoideae incertae sedis</taxon>
        <taxon>Rubus</taxon>
    </lineage>
</organism>
<dbReference type="InterPro" id="IPR053115">
    <property type="entry name" value="CDK_inhibitor"/>
</dbReference>
<protein>
    <submittedName>
        <fullName evidence="1">Uncharacterized protein</fullName>
    </submittedName>
</protein>
<dbReference type="PANTHER" id="PTHR35162:SF2">
    <property type="entry name" value="OS08G0516600 PROTEIN"/>
    <property type="match status" value="1"/>
</dbReference>
<name>A0AAW1VQS0_RUBAR</name>
<dbReference type="EMBL" id="JBEDUW010000079">
    <property type="protein sequence ID" value="KAK9906192.1"/>
    <property type="molecule type" value="Genomic_DNA"/>
</dbReference>
<reference evidence="1 2" key="1">
    <citation type="journal article" date="2023" name="G3 (Bethesda)">
        <title>A chromosome-length genome assembly and annotation of blackberry (Rubus argutus, cv. 'Hillquist').</title>
        <authorList>
            <person name="Bruna T."/>
            <person name="Aryal R."/>
            <person name="Dudchenko O."/>
            <person name="Sargent D.J."/>
            <person name="Mead D."/>
            <person name="Buti M."/>
            <person name="Cavallini A."/>
            <person name="Hytonen T."/>
            <person name="Andres J."/>
            <person name="Pham M."/>
            <person name="Weisz D."/>
            <person name="Mascagni F."/>
            <person name="Usai G."/>
            <person name="Natali L."/>
            <person name="Bassil N."/>
            <person name="Fernandez G.E."/>
            <person name="Lomsadze A."/>
            <person name="Armour M."/>
            <person name="Olukolu B."/>
            <person name="Poorten T."/>
            <person name="Britton C."/>
            <person name="Davik J."/>
            <person name="Ashrafi H."/>
            <person name="Aiden E.L."/>
            <person name="Borodovsky M."/>
            <person name="Worthington M."/>
        </authorList>
    </citation>
    <scope>NUCLEOTIDE SEQUENCE [LARGE SCALE GENOMIC DNA]</scope>
    <source>
        <strain evidence="1">PI 553951</strain>
    </source>
</reference>
<proteinExistence type="predicted"/>
<evidence type="ECO:0000313" key="2">
    <source>
        <dbReference type="Proteomes" id="UP001457282"/>
    </source>
</evidence>
<dbReference type="Proteomes" id="UP001457282">
    <property type="component" value="Unassembled WGS sequence"/>
</dbReference>
<accession>A0AAW1VQS0</accession>
<gene>
    <name evidence="1" type="ORF">M0R45_002736</name>
</gene>
<dbReference type="AlphaFoldDB" id="A0AAW1VQS0"/>
<comment type="caution">
    <text evidence="1">The sequence shown here is derived from an EMBL/GenBank/DDBJ whole genome shotgun (WGS) entry which is preliminary data.</text>
</comment>
<evidence type="ECO:0000313" key="1">
    <source>
        <dbReference type="EMBL" id="KAK9906192.1"/>
    </source>
</evidence>
<dbReference type="PANTHER" id="PTHR35162">
    <property type="entry name" value="OS08G0516600 PROTEIN"/>
    <property type="match status" value="1"/>
</dbReference>
<keyword evidence="2" id="KW-1185">Reference proteome</keyword>